<reference evidence="2" key="1">
    <citation type="submission" date="2015-03" db="EMBL/GenBank/DDBJ databases">
        <title>Luteipulveratus halotolerans sp. nov., a novel actinobacterium (Dermacoccaceae) from Sarawak, Malaysia.</title>
        <authorList>
            <person name="Juboi H."/>
            <person name="Basik A."/>
            <person name="Shamsul S.S."/>
            <person name="Arnold P."/>
            <person name="Schmitt E.K."/>
            <person name="Sanglier J.-J."/>
            <person name="Yeo T."/>
        </authorList>
    </citation>
    <scope>NUCLEOTIDE SEQUENCE [LARGE SCALE GENOMIC DNA]</scope>
    <source>
        <strain evidence="2">C296001</strain>
    </source>
</reference>
<proteinExistence type="predicted"/>
<comment type="caution">
    <text evidence="1">The sequence shown here is derived from an EMBL/GenBank/DDBJ whole genome shotgun (WGS) entry which is preliminary data.</text>
</comment>
<dbReference type="AlphaFoldDB" id="A0A0L6CK11"/>
<organism evidence="1 2">
    <name type="scientific">Luteipulveratus halotolerans</name>
    <dbReference type="NCBI Taxonomy" id="1631356"/>
    <lineage>
        <taxon>Bacteria</taxon>
        <taxon>Bacillati</taxon>
        <taxon>Actinomycetota</taxon>
        <taxon>Actinomycetes</taxon>
        <taxon>Micrococcales</taxon>
        <taxon>Dermacoccaceae</taxon>
        <taxon>Luteipulveratus</taxon>
    </lineage>
</organism>
<evidence type="ECO:0000313" key="1">
    <source>
        <dbReference type="EMBL" id="KNX38069.1"/>
    </source>
</evidence>
<dbReference type="STRING" id="1631356.VV01_14425"/>
<keyword evidence="2" id="KW-1185">Reference proteome</keyword>
<dbReference type="Proteomes" id="UP000037397">
    <property type="component" value="Unassembled WGS sequence"/>
</dbReference>
<dbReference type="RefSeq" id="WP_050670481.1">
    <property type="nucleotide sequence ID" value="NZ_LAIR01000002.1"/>
</dbReference>
<evidence type="ECO:0000313" key="2">
    <source>
        <dbReference type="Proteomes" id="UP000037397"/>
    </source>
</evidence>
<name>A0A0L6CK11_9MICO</name>
<protein>
    <submittedName>
        <fullName evidence="1">Uncharacterized protein</fullName>
    </submittedName>
</protein>
<accession>A0A0L6CK11</accession>
<sequence length="95" mass="10717">MSITIDVHGDHAWFTTTDGPLTRTTLDDAQDALARLYKAQNTRDVETVDLAGQPVAEQDLRELITGMERDICHRCDRYPCPSHAAHLDQERTDPL</sequence>
<gene>
    <name evidence="1" type="ORF">VV01_14425</name>
</gene>
<dbReference type="EMBL" id="LAIR01000002">
    <property type="protein sequence ID" value="KNX38069.1"/>
    <property type="molecule type" value="Genomic_DNA"/>
</dbReference>